<accession>A0A931NDS2</accession>
<dbReference type="GO" id="GO:0009360">
    <property type="term" value="C:DNA polymerase III complex"/>
    <property type="evidence" value="ECO:0007669"/>
    <property type="project" value="InterPro"/>
</dbReference>
<evidence type="ECO:0000256" key="7">
    <source>
        <dbReference type="ARBA" id="ARBA00034754"/>
    </source>
</evidence>
<dbReference type="RefSeq" id="WP_198099338.1">
    <property type="nucleotide sequence ID" value="NZ_JAEDAL010000001.1"/>
</dbReference>
<comment type="catalytic activity">
    <reaction evidence="8">
        <text>DNA(n) + a 2'-deoxyribonucleoside 5'-triphosphate = DNA(n+1) + diphosphate</text>
        <dbReference type="Rhea" id="RHEA:22508"/>
        <dbReference type="Rhea" id="RHEA-COMP:17339"/>
        <dbReference type="Rhea" id="RHEA-COMP:17340"/>
        <dbReference type="ChEBI" id="CHEBI:33019"/>
        <dbReference type="ChEBI" id="CHEBI:61560"/>
        <dbReference type="ChEBI" id="CHEBI:173112"/>
        <dbReference type="EC" id="2.7.7.7"/>
    </reaction>
</comment>
<keyword evidence="6" id="KW-0239">DNA-directed DNA polymerase</keyword>
<sequence>MQVKLDDLDTHLGKGLRAVYTVHGDETLLANEALDTVRRTARQQGFDERQVFTVAGAHFDWSGVLGESAALSLFASRRIVEIRIPSGKPGKEGSEALQQLATQAGPDLLVLVSLPRLDRTQQTSAWFAALDGAGVNLRADPIERRALPAWLAGRARRLGLRLADGPAGQEALTVLADRVEGNLLAAQQELEKLALLFPDTPLTAEGIESAVTDVARFEAGQLSEALWAGDVGRCLHLLDALEAEGEAVVRLHWLLADDIRALRRLKRALAAGQPQPLAMREARVWGPKEKWFERALPRLSLVQLDQLLIAAHQVEGICKGLREPGWPLDPWAALRQWTLMGCEALTHQRLRA</sequence>
<evidence type="ECO:0000256" key="5">
    <source>
        <dbReference type="ARBA" id="ARBA00022705"/>
    </source>
</evidence>
<organism evidence="10 11">
    <name type="scientific">Inhella gelatinilytica</name>
    <dbReference type="NCBI Taxonomy" id="2795030"/>
    <lineage>
        <taxon>Bacteria</taxon>
        <taxon>Pseudomonadati</taxon>
        <taxon>Pseudomonadota</taxon>
        <taxon>Betaproteobacteria</taxon>
        <taxon>Burkholderiales</taxon>
        <taxon>Sphaerotilaceae</taxon>
        <taxon>Inhella</taxon>
    </lineage>
</organism>
<evidence type="ECO:0000256" key="3">
    <source>
        <dbReference type="ARBA" id="ARBA00022679"/>
    </source>
</evidence>
<dbReference type="Proteomes" id="UP000620139">
    <property type="component" value="Unassembled WGS sequence"/>
</dbReference>
<dbReference type="NCBIfam" id="TIGR01128">
    <property type="entry name" value="holA"/>
    <property type="match status" value="1"/>
</dbReference>
<evidence type="ECO:0000256" key="2">
    <source>
        <dbReference type="ARBA" id="ARBA00017703"/>
    </source>
</evidence>
<evidence type="ECO:0000256" key="1">
    <source>
        <dbReference type="ARBA" id="ARBA00012417"/>
    </source>
</evidence>
<dbReference type="Gene3D" id="1.10.8.60">
    <property type="match status" value="1"/>
</dbReference>
<dbReference type="SUPFAM" id="SSF52540">
    <property type="entry name" value="P-loop containing nucleoside triphosphate hydrolases"/>
    <property type="match status" value="1"/>
</dbReference>
<dbReference type="GO" id="GO:0003887">
    <property type="term" value="F:DNA-directed DNA polymerase activity"/>
    <property type="evidence" value="ECO:0007669"/>
    <property type="project" value="UniProtKB-KW"/>
</dbReference>
<gene>
    <name evidence="10" type="ORF">I7X43_02640</name>
</gene>
<dbReference type="Gene3D" id="1.20.272.10">
    <property type="match status" value="1"/>
</dbReference>
<dbReference type="Gene3D" id="3.40.50.300">
    <property type="entry name" value="P-loop containing nucleotide triphosphate hydrolases"/>
    <property type="match status" value="1"/>
</dbReference>
<dbReference type="GO" id="GO:0006261">
    <property type="term" value="P:DNA-templated DNA replication"/>
    <property type="evidence" value="ECO:0007669"/>
    <property type="project" value="TreeGrafter"/>
</dbReference>
<evidence type="ECO:0000256" key="8">
    <source>
        <dbReference type="ARBA" id="ARBA00049244"/>
    </source>
</evidence>
<dbReference type="InterPro" id="IPR027417">
    <property type="entry name" value="P-loop_NTPase"/>
</dbReference>
<dbReference type="SUPFAM" id="SSF48019">
    <property type="entry name" value="post-AAA+ oligomerization domain-like"/>
    <property type="match status" value="1"/>
</dbReference>
<dbReference type="PANTHER" id="PTHR34388">
    <property type="entry name" value="DNA POLYMERASE III SUBUNIT DELTA"/>
    <property type="match status" value="1"/>
</dbReference>
<reference evidence="10" key="1">
    <citation type="submission" date="2020-12" db="EMBL/GenBank/DDBJ databases">
        <title>The genome sequence of Inhella sp. 4Y17.</title>
        <authorList>
            <person name="Liu Y."/>
        </authorList>
    </citation>
    <scope>NUCLEOTIDE SEQUENCE</scope>
    <source>
        <strain evidence="10">4Y10</strain>
    </source>
</reference>
<dbReference type="CDD" id="cd18138">
    <property type="entry name" value="HLD_clamp_pol_III_delta"/>
    <property type="match status" value="1"/>
</dbReference>
<keyword evidence="11" id="KW-1185">Reference proteome</keyword>
<name>A0A931NDS2_9BURK</name>
<dbReference type="EC" id="2.7.7.7" evidence="1"/>
<dbReference type="Pfam" id="PF06144">
    <property type="entry name" value="DNA_pol3_delta"/>
    <property type="match status" value="1"/>
</dbReference>
<dbReference type="GO" id="GO:0003677">
    <property type="term" value="F:DNA binding"/>
    <property type="evidence" value="ECO:0007669"/>
    <property type="project" value="InterPro"/>
</dbReference>
<dbReference type="InterPro" id="IPR010372">
    <property type="entry name" value="DNA_pol3_delta_N"/>
</dbReference>
<evidence type="ECO:0000313" key="10">
    <source>
        <dbReference type="EMBL" id="MBH9551736.1"/>
    </source>
</evidence>
<keyword evidence="3" id="KW-0808">Transferase</keyword>
<keyword evidence="4" id="KW-0548">Nucleotidyltransferase</keyword>
<evidence type="ECO:0000256" key="4">
    <source>
        <dbReference type="ARBA" id="ARBA00022695"/>
    </source>
</evidence>
<proteinExistence type="inferred from homology"/>
<dbReference type="EMBL" id="JAEDAL010000001">
    <property type="protein sequence ID" value="MBH9551736.1"/>
    <property type="molecule type" value="Genomic_DNA"/>
</dbReference>
<evidence type="ECO:0000259" key="9">
    <source>
        <dbReference type="Pfam" id="PF06144"/>
    </source>
</evidence>
<evidence type="ECO:0000313" key="11">
    <source>
        <dbReference type="Proteomes" id="UP000620139"/>
    </source>
</evidence>
<comment type="caution">
    <text evidence="10">The sequence shown here is derived from an EMBL/GenBank/DDBJ whole genome shotgun (WGS) entry which is preliminary data.</text>
</comment>
<evidence type="ECO:0000256" key="6">
    <source>
        <dbReference type="ARBA" id="ARBA00022932"/>
    </source>
</evidence>
<dbReference type="InterPro" id="IPR008921">
    <property type="entry name" value="DNA_pol3_clamp-load_cplx_C"/>
</dbReference>
<comment type="similarity">
    <text evidence="7">Belongs to the DNA polymerase HolA subunit family.</text>
</comment>
<dbReference type="PANTHER" id="PTHR34388:SF1">
    <property type="entry name" value="DNA POLYMERASE III SUBUNIT DELTA"/>
    <property type="match status" value="1"/>
</dbReference>
<keyword evidence="5" id="KW-0235">DNA replication</keyword>
<dbReference type="InterPro" id="IPR005790">
    <property type="entry name" value="DNA_polIII_delta"/>
</dbReference>
<protein>
    <recommendedName>
        <fullName evidence="2">DNA polymerase III subunit delta</fullName>
        <ecNumber evidence="1">2.7.7.7</ecNumber>
    </recommendedName>
</protein>
<dbReference type="AlphaFoldDB" id="A0A931NDS2"/>
<feature type="domain" description="DNA polymerase III delta N-terminal" evidence="9">
    <location>
        <begin position="20"/>
        <end position="132"/>
    </location>
</feature>